<accession>A0A7Z7HQY9</accession>
<feature type="modified residue" description="N6-(pyridoxal phosphate)lysine" evidence="3">
    <location>
        <position position="212"/>
    </location>
</feature>
<dbReference type="GO" id="GO:0018826">
    <property type="term" value="F:methionine gamma-lyase activity"/>
    <property type="evidence" value="ECO:0007669"/>
    <property type="project" value="UniProtKB-EC"/>
</dbReference>
<dbReference type="GO" id="GO:0019346">
    <property type="term" value="P:transsulfuration"/>
    <property type="evidence" value="ECO:0007669"/>
    <property type="project" value="InterPro"/>
</dbReference>
<gene>
    <name evidence="5" type="primary">mdeA</name>
    <name evidence="5" type="ORF">SDENCHOL_20039</name>
</gene>
<dbReference type="RefSeq" id="WP_154716586.1">
    <property type="nucleotide sequence ID" value="NZ_LT837803.1"/>
</dbReference>
<dbReference type="InterPro" id="IPR015424">
    <property type="entry name" value="PyrdxlP-dep_Trfase"/>
</dbReference>
<dbReference type="EC" id="4.4.1.11" evidence="5"/>
<evidence type="ECO:0000256" key="4">
    <source>
        <dbReference type="RuleBase" id="RU362118"/>
    </source>
</evidence>
<organism evidence="5 6">
    <name type="scientific">Sterolibacterium denitrificans</name>
    <dbReference type="NCBI Taxonomy" id="157592"/>
    <lineage>
        <taxon>Bacteria</taxon>
        <taxon>Pseudomonadati</taxon>
        <taxon>Pseudomonadota</taxon>
        <taxon>Betaproteobacteria</taxon>
        <taxon>Nitrosomonadales</taxon>
        <taxon>Sterolibacteriaceae</taxon>
        <taxon>Sterolibacterium</taxon>
    </lineage>
</organism>
<dbReference type="GO" id="GO:0009086">
    <property type="term" value="P:methionine biosynthetic process"/>
    <property type="evidence" value="ECO:0007669"/>
    <property type="project" value="UniProtKB-ARBA"/>
</dbReference>
<dbReference type="PIRSF" id="PIRSF001434">
    <property type="entry name" value="CGS"/>
    <property type="match status" value="1"/>
</dbReference>
<dbReference type="AlphaFoldDB" id="A0A7Z7HQY9"/>
<keyword evidence="2 3" id="KW-0663">Pyridoxal phosphate</keyword>
<evidence type="ECO:0000256" key="2">
    <source>
        <dbReference type="ARBA" id="ARBA00022898"/>
    </source>
</evidence>
<keyword evidence="6" id="KW-1185">Reference proteome</keyword>
<dbReference type="InterPro" id="IPR015422">
    <property type="entry name" value="PyrdxlP-dep_Trfase_small"/>
</dbReference>
<dbReference type="FunFam" id="3.40.640.10:FF:000046">
    <property type="entry name" value="Cystathionine gamma-lyase"/>
    <property type="match status" value="1"/>
</dbReference>
<evidence type="ECO:0000313" key="6">
    <source>
        <dbReference type="Proteomes" id="UP000242886"/>
    </source>
</evidence>
<evidence type="ECO:0000313" key="5">
    <source>
        <dbReference type="EMBL" id="SMB26037.1"/>
    </source>
</evidence>
<dbReference type="EMBL" id="LT837803">
    <property type="protein sequence ID" value="SMB26037.1"/>
    <property type="molecule type" value="Genomic_DNA"/>
</dbReference>
<keyword evidence="5" id="KW-0456">Lyase</keyword>
<protein>
    <submittedName>
        <fullName evidence="5">Methionine gamma-lyase</fullName>
        <ecNumber evidence="5">4.4.1.11</ecNumber>
    </submittedName>
</protein>
<comment type="similarity">
    <text evidence="4">Belongs to the trans-sulfuration enzymes family.</text>
</comment>
<dbReference type="InterPro" id="IPR015421">
    <property type="entry name" value="PyrdxlP-dep_Trfase_major"/>
</dbReference>
<dbReference type="PANTHER" id="PTHR11808">
    <property type="entry name" value="TRANS-SULFURATION ENZYME FAMILY MEMBER"/>
    <property type="match status" value="1"/>
</dbReference>
<proteinExistence type="inferred from homology"/>
<dbReference type="CDD" id="cd00614">
    <property type="entry name" value="CGS_like"/>
    <property type="match status" value="1"/>
</dbReference>
<evidence type="ECO:0000256" key="1">
    <source>
        <dbReference type="ARBA" id="ARBA00001933"/>
    </source>
</evidence>
<dbReference type="PANTHER" id="PTHR11808:SF86">
    <property type="entry name" value="METHIONINE GAMMA-LYASE"/>
    <property type="match status" value="1"/>
</dbReference>
<dbReference type="Pfam" id="PF01053">
    <property type="entry name" value="Cys_Met_Meta_PP"/>
    <property type="match status" value="1"/>
</dbReference>
<sequence length="397" mass="42138">MSKTDDEDGHHGFPTRAIHAGEISDAYGSPRTPLYSTTTFSFDTTADLLDVVEGRKPGCLYTRYGGNPTINALEAKLASLNHAEAALAFAAGMAAISALFLAHGRRGVICVGDVYGGTWQLLSEQLSLLGIHTEALLGSELDRLAELLKRGTGLLYFESPGNPTLEIIDIAAISAQAHAHGALVALDNTFASPVNQQPHLLGVDLVVQSATKYLGGHSDITAGVVSGSTALLAPIAAWRKNLGQIIAPETAHLLSRSLCTLEVRVQRQNRNAATIAAALERHPKIRRVLYPGLPSFPGHELAKRQMSGFGGMLTVEIDGSGAEASRVVDRLRLIRLAPSLGGVESLATQPSTTSHRDFSPEERLRRGISDAMIRISVGLEDPADLLADLEQALAGLD</sequence>
<dbReference type="Proteomes" id="UP000242886">
    <property type="component" value="Chromosome SDENCHOL"/>
</dbReference>
<dbReference type="GO" id="GO:0005737">
    <property type="term" value="C:cytoplasm"/>
    <property type="evidence" value="ECO:0007669"/>
    <property type="project" value="TreeGrafter"/>
</dbReference>
<dbReference type="FunFam" id="3.90.1150.10:FF:000033">
    <property type="entry name" value="Cystathionine gamma-synthase"/>
    <property type="match status" value="1"/>
</dbReference>
<name>A0A7Z7HQY9_9PROT</name>
<dbReference type="InterPro" id="IPR054542">
    <property type="entry name" value="Cys_met_metab_PP"/>
</dbReference>
<dbReference type="SUPFAM" id="SSF53383">
    <property type="entry name" value="PLP-dependent transferases"/>
    <property type="match status" value="1"/>
</dbReference>
<evidence type="ECO:0000256" key="3">
    <source>
        <dbReference type="PIRSR" id="PIRSR001434-2"/>
    </source>
</evidence>
<dbReference type="Gene3D" id="3.40.640.10">
    <property type="entry name" value="Type I PLP-dependent aspartate aminotransferase-like (Major domain)"/>
    <property type="match status" value="1"/>
</dbReference>
<comment type="cofactor">
    <cofactor evidence="1 4">
        <name>pyridoxal 5'-phosphate</name>
        <dbReference type="ChEBI" id="CHEBI:597326"/>
    </cofactor>
</comment>
<dbReference type="Gene3D" id="3.90.1150.10">
    <property type="entry name" value="Aspartate Aminotransferase, domain 1"/>
    <property type="match status" value="1"/>
</dbReference>
<dbReference type="GO" id="GO:0030170">
    <property type="term" value="F:pyridoxal phosphate binding"/>
    <property type="evidence" value="ECO:0007669"/>
    <property type="project" value="InterPro"/>
</dbReference>
<dbReference type="InterPro" id="IPR000277">
    <property type="entry name" value="Cys/Met-Metab_PyrdxlP-dep_enz"/>
</dbReference>
<dbReference type="PROSITE" id="PS00868">
    <property type="entry name" value="CYS_MET_METAB_PP"/>
    <property type="match status" value="1"/>
</dbReference>
<reference evidence="5" key="1">
    <citation type="submission" date="2017-03" db="EMBL/GenBank/DDBJ databases">
        <authorList>
            <consortium name="AG Boll"/>
        </authorList>
    </citation>
    <scope>NUCLEOTIDE SEQUENCE [LARGE SCALE GENOMIC DNA]</scope>
    <source>
        <strain evidence="5">Chol</strain>
    </source>
</reference>